<feature type="region of interest" description="Disordered" evidence="1">
    <location>
        <begin position="1"/>
        <end position="20"/>
    </location>
</feature>
<evidence type="ECO:0000313" key="2">
    <source>
        <dbReference type="EMBL" id="AHG91975.1"/>
    </source>
</evidence>
<accession>W0RNQ6</accession>
<dbReference type="InterPro" id="IPR008972">
    <property type="entry name" value="Cupredoxin"/>
</dbReference>
<dbReference type="eggNOG" id="COG3794">
    <property type="taxonomic scope" value="Bacteria"/>
</dbReference>
<dbReference type="HOGENOM" id="CLU_084768_0_0_0"/>
<dbReference type="SUPFAM" id="SSF49452">
    <property type="entry name" value="Starch-binding domain-like"/>
    <property type="match status" value="1"/>
</dbReference>
<evidence type="ECO:0000256" key="1">
    <source>
        <dbReference type="SAM" id="MobiDB-lite"/>
    </source>
</evidence>
<dbReference type="InParanoid" id="W0RNQ6"/>
<dbReference type="Proteomes" id="UP000019151">
    <property type="component" value="Chromosome"/>
</dbReference>
<name>W0RNQ6_9BACT</name>
<evidence type="ECO:0000313" key="3">
    <source>
        <dbReference type="Proteomes" id="UP000019151"/>
    </source>
</evidence>
<protein>
    <recommendedName>
        <fullName evidence="4">Rhamnogalacturonan lyase domain-containing protein</fullName>
    </recommendedName>
</protein>
<gene>
    <name evidence="2" type="ORF">J421_4438</name>
</gene>
<reference evidence="2 3" key="1">
    <citation type="journal article" date="2014" name="Genome Announc.">
        <title>Genome Sequence and Methylome of Soil Bacterium Gemmatirosa kalamazoonensis KBS708T, a Member of the Rarely Cultivated Gemmatimonadetes Phylum.</title>
        <authorList>
            <person name="Debruyn J.M."/>
            <person name="Radosevich M."/>
            <person name="Wommack K.E."/>
            <person name="Polson S.W."/>
            <person name="Hauser L.J."/>
            <person name="Fawaz M.N."/>
            <person name="Korlach J."/>
            <person name="Tsai Y.C."/>
        </authorList>
    </citation>
    <scope>NUCLEOTIDE SEQUENCE [LARGE SCALE GENOMIC DNA]</scope>
    <source>
        <strain evidence="2 3">KBS708</strain>
    </source>
</reference>
<sequence length="250" mass="27150">MVGVAQQGATAQYGRGNRTPMPTPHGFLRVAPAILGLALATTPLPVLAQATVAGRVTVLERAGARTDDLENAVLWLEPLDAPRAAAPTATEIVMEARRFRPAVRVVPPGSQVRFANYDPFRHNVFSDAGPGRFDLGLYGRGQSRSANVDAAGVYPVFCNIHARMVAYLIAVPSRWFAQAGADGAYQIADVPAGRYRLHAWHDRGGEATREIAVAAGHLATDVQLDARGWRFVPHKNKYGQDYPPETRDRY</sequence>
<dbReference type="STRING" id="861299.J421_4438"/>
<organism evidence="2 3">
    <name type="scientific">Gemmatirosa kalamazoonensis</name>
    <dbReference type="NCBI Taxonomy" id="861299"/>
    <lineage>
        <taxon>Bacteria</taxon>
        <taxon>Pseudomonadati</taxon>
        <taxon>Gemmatimonadota</taxon>
        <taxon>Gemmatimonadia</taxon>
        <taxon>Gemmatimonadales</taxon>
        <taxon>Gemmatimonadaceae</taxon>
        <taxon>Gemmatirosa</taxon>
    </lineage>
</organism>
<dbReference type="GO" id="GO:0030246">
    <property type="term" value="F:carbohydrate binding"/>
    <property type="evidence" value="ECO:0007669"/>
    <property type="project" value="InterPro"/>
</dbReference>
<dbReference type="AlphaFoldDB" id="W0RNQ6"/>
<dbReference type="InterPro" id="IPR013784">
    <property type="entry name" value="Carb-bd-like_fold"/>
</dbReference>
<keyword evidence="3" id="KW-1185">Reference proteome</keyword>
<dbReference type="KEGG" id="gba:J421_4438"/>
<dbReference type="EMBL" id="CP007128">
    <property type="protein sequence ID" value="AHG91975.1"/>
    <property type="molecule type" value="Genomic_DNA"/>
</dbReference>
<dbReference type="Gene3D" id="2.60.40.420">
    <property type="entry name" value="Cupredoxins - blue copper proteins"/>
    <property type="match status" value="1"/>
</dbReference>
<dbReference type="SUPFAM" id="SSF49503">
    <property type="entry name" value="Cupredoxins"/>
    <property type="match status" value="1"/>
</dbReference>
<proteinExistence type="predicted"/>
<evidence type="ECO:0008006" key="4">
    <source>
        <dbReference type="Google" id="ProtNLM"/>
    </source>
</evidence>